<dbReference type="InterPro" id="IPR009721">
    <property type="entry name" value="O-acyltransferase_WSD1_C"/>
</dbReference>
<dbReference type="Pfam" id="PF06974">
    <property type="entry name" value="WS_DGAT_C"/>
    <property type="match status" value="1"/>
</dbReference>
<sequence>MLTPSNITGFDPQNNRNLWVSYITPKDRIYLRLEGKHGLGIPIRKRVPFYIFRSFLQPLSKFVHPKWVKLMSAPDGDFYEEPYNQDGLKNILMFGVIAQGDPSVDKIRKFFQDYVLNYKNFRGQSPYQKLQYYFGSWLSYPFWKRAKNFDLNHHIRLLSEFEDSPCTSQEELEMFLGEYISMPFGWKRPPWELLVVKNFVAEKNEEIQSLYQCANFRKDKKFVLLFRWHHALADGESVAQIFINIFGGETFSPLRRQPFFDEHNLWADLKFYSRGLLRLGYDTLKLWALENDRNIWRISDEIISGNYHLVTTHKLPYNVARTVSKKNRASVTTVLFASVAGGIRQYFIEAGQQRRIPKEMRVRVTVPIVKHAFNRLTNYCRSYTNITLPVGQKVQIERFAQVSKVVELLRKALVPSFVWFIRPIHAALPIWLSNFNIKDRRTTLAGWHFPGPKQELLLFGEYMVQDLLSYHPRLLTDAAIGLSIFSYNGAIRFSLCVDKTLFPHRESALKLARLIEMEFLSFQEMNHPSDNERER</sequence>
<dbReference type="GO" id="GO:0008374">
    <property type="term" value="F:O-acyltransferase activity"/>
    <property type="evidence" value="ECO:0007669"/>
    <property type="project" value="InterPro"/>
</dbReference>
<dbReference type="PANTHER" id="PTHR31650">
    <property type="entry name" value="O-ACYLTRANSFERASE (WSD1-LIKE) FAMILY PROTEIN"/>
    <property type="match status" value="1"/>
</dbReference>
<gene>
    <name evidence="2" type="ORF">AFUS01_LOCUS18114</name>
</gene>
<name>A0A8J2JXQ2_9HEXA</name>
<dbReference type="InterPro" id="IPR045034">
    <property type="entry name" value="O-acyltransferase_WSD1-like"/>
</dbReference>
<dbReference type="AlphaFoldDB" id="A0A8J2JXQ2"/>
<dbReference type="OrthoDB" id="619536at2759"/>
<dbReference type="EMBL" id="CAJVCH010177762">
    <property type="protein sequence ID" value="CAG7729398.1"/>
    <property type="molecule type" value="Genomic_DNA"/>
</dbReference>
<dbReference type="GO" id="GO:0019432">
    <property type="term" value="P:triglyceride biosynthetic process"/>
    <property type="evidence" value="ECO:0007669"/>
    <property type="project" value="TreeGrafter"/>
</dbReference>
<dbReference type="PANTHER" id="PTHR31650:SF1">
    <property type="entry name" value="WAX ESTER SYNTHASE_DIACYLGLYCEROL ACYLTRANSFERASE 4-RELATED"/>
    <property type="match status" value="1"/>
</dbReference>
<feature type="domain" description="O-acyltransferase WSD1 C-terminal" evidence="1">
    <location>
        <begin position="383"/>
        <end position="506"/>
    </location>
</feature>
<organism evidence="2 3">
    <name type="scientific">Allacma fusca</name>
    <dbReference type="NCBI Taxonomy" id="39272"/>
    <lineage>
        <taxon>Eukaryota</taxon>
        <taxon>Metazoa</taxon>
        <taxon>Ecdysozoa</taxon>
        <taxon>Arthropoda</taxon>
        <taxon>Hexapoda</taxon>
        <taxon>Collembola</taxon>
        <taxon>Symphypleona</taxon>
        <taxon>Sminthuridae</taxon>
        <taxon>Allacma</taxon>
    </lineage>
</organism>
<comment type="caution">
    <text evidence="2">The sequence shown here is derived from an EMBL/GenBank/DDBJ whole genome shotgun (WGS) entry which is preliminary data.</text>
</comment>
<evidence type="ECO:0000313" key="3">
    <source>
        <dbReference type="Proteomes" id="UP000708208"/>
    </source>
</evidence>
<proteinExistence type="predicted"/>
<dbReference type="Proteomes" id="UP000708208">
    <property type="component" value="Unassembled WGS sequence"/>
</dbReference>
<evidence type="ECO:0000259" key="1">
    <source>
        <dbReference type="Pfam" id="PF06974"/>
    </source>
</evidence>
<keyword evidence="3" id="KW-1185">Reference proteome</keyword>
<evidence type="ECO:0000313" key="2">
    <source>
        <dbReference type="EMBL" id="CAG7729398.1"/>
    </source>
</evidence>
<dbReference type="GO" id="GO:0005886">
    <property type="term" value="C:plasma membrane"/>
    <property type="evidence" value="ECO:0007669"/>
    <property type="project" value="TreeGrafter"/>
</dbReference>
<accession>A0A8J2JXQ2</accession>
<reference evidence="2" key="1">
    <citation type="submission" date="2021-06" db="EMBL/GenBank/DDBJ databases">
        <authorList>
            <person name="Hodson N. C."/>
            <person name="Mongue J. A."/>
            <person name="Jaron S. K."/>
        </authorList>
    </citation>
    <scope>NUCLEOTIDE SEQUENCE</scope>
</reference>
<protein>
    <recommendedName>
        <fullName evidence="1">O-acyltransferase WSD1 C-terminal domain-containing protein</fullName>
    </recommendedName>
</protein>